<dbReference type="EMBL" id="LLXJ01000038">
    <property type="protein sequence ID" value="PKC16686.1"/>
    <property type="molecule type" value="Genomic_DNA"/>
</dbReference>
<dbReference type="Proteomes" id="UP000232722">
    <property type="component" value="Unassembled WGS sequence"/>
</dbReference>
<dbReference type="Gene3D" id="3.50.50.60">
    <property type="entry name" value="FAD/NAD(P)-binding domain"/>
    <property type="match status" value="1"/>
</dbReference>
<sequence>KDKKEFNVKIFERETSPTDRWQRYHIGLSNYGARSLLNCVPSSIASNLPKAIPNPIPDVETHGITITDQIGSVLLTPPTKPFKDVYEIAKISRGLSSIITY</sequence>
<accession>A0A2N0QC74</accession>
<dbReference type="InterPro" id="IPR036188">
    <property type="entry name" value="FAD/NAD-bd_sf"/>
</dbReference>
<organism evidence="1 2">
    <name type="scientific">Rhizophagus irregularis</name>
    <dbReference type="NCBI Taxonomy" id="588596"/>
    <lineage>
        <taxon>Eukaryota</taxon>
        <taxon>Fungi</taxon>
        <taxon>Fungi incertae sedis</taxon>
        <taxon>Mucoromycota</taxon>
        <taxon>Glomeromycotina</taxon>
        <taxon>Glomeromycetes</taxon>
        <taxon>Glomerales</taxon>
        <taxon>Glomeraceae</taxon>
        <taxon>Rhizophagus</taxon>
    </lineage>
</organism>
<comment type="caution">
    <text evidence="1">The sequence shown here is derived from an EMBL/GenBank/DDBJ whole genome shotgun (WGS) entry which is preliminary data.</text>
</comment>
<feature type="non-terminal residue" evidence="1">
    <location>
        <position position="1"/>
    </location>
</feature>
<evidence type="ECO:0000313" key="2">
    <source>
        <dbReference type="Proteomes" id="UP000232722"/>
    </source>
</evidence>
<evidence type="ECO:0000313" key="1">
    <source>
        <dbReference type="EMBL" id="PKC16686.1"/>
    </source>
</evidence>
<feature type="non-terminal residue" evidence="1">
    <location>
        <position position="101"/>
    </location>
</feature>
<reference evidence="1 2" key="2">
    <citation type="submission" date="2017-09" db="EMBL/GenBank/DDBJ databases">
        <title>Extensive intraspecific genome diversity in a model arbuscular mycorrhizal fungus.</title>
        <authorList>
            <person name="Chen E.C."/>
            <person name="Morin E."/>
            <person name="Beaudet D."/>
            <person name="Noel J."/>
            <person name="Ndikumana S."/>
            <person name="Charron P."/>
            <person name="St-Onge C."/>
            <person name="Giorgi J."/>
            <person name="Grigoriev I.V."/>
            <person name="Roux C."/>
            <person name="Martin F.M."/>
            <person name="Corradi N."/>
        </authorList>
    </citation>
    <scope>NUCLEOTIDE SEQUENCE [LARGE SCALE GENOMIC DNA]</scope>
    <source>
        <strain evidence="1 2">A5</strain>
    </source>
</reference>
<dbReference type="AlphaFoldDB" id="A0A2N0QC74"/>
<reference evidence="1 2" key="1">
    <citation type="submission" date="2016-04" db="EMBL/GenBank/DDBJ databases">
        <title>Genome analyses suggest a sexual origin of heterokaryosis in a supposedly ancient asexual fungus.</title>
        <authorList>
            <person name="Ropars J."/>
            <person name="Sedzielewska K."/>
            <person name="Noel J."/>
            <person name="Charron P."/>
            <person name="Farinelli L."/>
            <person name="Marton T."/>
            <person name="Kruger M."/>
            <person name="Pelin A."/>
            <person name="Brachmann A."/>
            <person name="Corradi N."/>
        </authorList>
    </citation>
    <scope>NUCLEOTIDE SEQUENCE [LARGE SCALE GENOMIC DNA]</scope>
    <source>
        <strain evidence="1 2">A5</strain>
    </source>
</reference>
<proteinExistence type="predicted"/>
<name>A0A2N0QC74_9GLOM</name>
<protein>
    <submittedName>
        <fullName evidence="1">Uncharacterized protein</fullName>
    </submittedName>
</protein>
<gene>
    <name evidence="1" type="ORF">RhiirA5_493575</name>
</gene>